<evidence type="ECO:0000313" key="1">
    <source>
        <dbReference type="EMBL" id="TWF45149.1"/>
    </source>
</evidence>
<dbReference type="Pfam" id="PF09957">
    <property type="entry name" value="VapB_antitoxin"/>
    <property type="match status" value="1"/>
</dbReference>
<proteinExistence type="predicted"/>
<dbReference type="RefSeq" id="WP_222428990.1">
    <property type="nucleotide sequence ID" value="NZ_VIWO01000001.1"/>
</dbReference>
<dbReference type="EMBL" id="VIWO01000001">
    <property type="protein sequence ID" value="TWF45149.1"/>
    <property type="molecule type" value="Genomic_DNA"/>
</dbReference>
<gene>
    <name evidence="1" type="ORF">FHW36_1011076</name>
</gene>
<keyword evidence="2" id="KW-1185">Reference proteome</keyword>
<dbReference type="Proteomes" id="UP000320811">
    <property type="component" value="Unassembled WGS sequence"/>
</dbReference>
<dbReference type="AlphaFoldDB" id="A0A561Q4A0"/>
<protein>
    <submittedName>
        <fullName evidence="1">VapB protein of antitoxin of type II toxin-antitoxin system</fullName>
    </submittedName>
</protein>
<sequence>MAKAKTKIKIKTNIETVNLDPELMEEAMKLSKGKTTVEVINEALRKYVMGIHQRKFLDLKGKIEWDGDLNEMRGK</sequence>
<organism evidence="1 2">
    <name type="scientific">Chitinophaga polysaccharea</name>
    <dbReference type="NCBI Taxonomy" id="1293035"/>
    <lineage>
        <taxon>Bacteria</taxon>
        <taxon>Pseudomonadati</taxon>
        <taxon>Bacteroidota</taxon>
        <taxon>Chitinophagia</taxon>
        <taxon>Chitinophagales</taxon>
        <taxon>Chitinophagaceae</taxon>
        <taxon>Chitinophaga</taxon>
    </lineage>
</organism>
<reference evidence="1 2" key="1">
    <citation type="submission" date="2019-06" db="EMBL/GenBank/DDBJ databases">
        <title>Sorghum-associated microbial communities from plants grown in Nebraska, USA.</title>
        <authorList>
            <person name="Schachtman D."/>
        </authorList>
    </citation>
    <scope>NUCLEOTIDE SEQUENCE [LARGE SCALE GENOMIC DNA]</scope>
    <source>
        <strain evidence="1 2">1209</strain>
    </source>
</reference>
<evidence type="ECO:0000313" key="2">
    <source>
        <dbReference type="Proteomes" id="UP000320811"/>
    </source>
</evidence>
<comment type="caution">
    <text evidence="1">The sequence shown here is derived from an EMBL/GenBank/DDBJ whole genome shotgun (WGS) entry which is preliminary data.</text>
</comment>
<accession>A0A561Q4A0</accession>
<dbReference type="InterPro" id="IPR019239">
    <property type="entry name" value="VapB_antitoxin"/>
</dbReference>
<name>A0A561Q4A0_9BACT</name>